<dbReference type="FunFam" id="2.30.30.40:FF:000201">
    <property type="entry name" value="Myosin XVA"/>
    <property type="match status" value="1"/>
</dbReference>
<evidence type="ECO:0008006" key="11">
    <source>
        <dbReference type="Google" id="ProtNLM"/>
    </source>
</evidence>
<dbReference type="Pfam" id="PF00373">
    <property type="entry name" value="FERM_M"/>
    <property type="match status" value="1"/>
</dbReference>
<dbReference type="InterPro" id="IPR051567">
    <property type="entry name" value="Unconventional_Myosin_ATPase"/>
</dbReference>
<keyword evidence="4" id="KW-0677">Repeat</keyword>
<dbReference type="PANTHER" id="PTHR22692:SF21">
    <property type="entry name" value="MYOSIN XVA"/>
    <property type="match status" value="1"/>
</dbReference>
<organism evidence="9 10">
    <name type="scientific">Panthera tigris altaica</name>
    <name type="common">Siberian tiger</name>
    <dbReference type="NCBI Taxonomy" id="74533"/>
    <lineage>
        <taxon>Eukaryota</taxon>
        <taxon>Metazoa</taxon>
        <taxon>Chordata</taxon>
        <taxon>Craniata</taxon>
        <taxon>Vertebrata</taxon>
        <taxon>Euteleostomi</taxon>
        <taxon>Mammalia</taxon>
        <taxon>Eutheria</taxon>
        <taxon>Laurasiatheria</taxon>
        <taxon>Carnivora</taxon>
        <taxon>Feliformia</taxon>
        <taxon>Felidae</taxon>
        <taxon>Pantherinae</taxon>
        <taxon>Panthera</taxon>
    </lineage>
</organism>
<keyword evidence="10" id="KW-1185">Reference proteome</keyword>
<evidence type="ECO:0000313" key="10">
    <source>
        <dbReference type="Proteomes" id="UP000675900"/>
    </source>
</evidence>
<comment type="similarity">
    <text evidence="2">Belongs to the TRAFAC class myosin-kinesin ATPase superfamily. Myosin family.</text>
</comment>
<dbReference type="PROSITE" id="PS51016">
    <property type="entry name" value="MYTH4"/>
    <property type="match status" value="1"/>
</dbReference>
<feature type="domain" description="FERM" evidence="7">
    <location>
        <begin position="460"/>
        <end position="779"/>
    </location>
</feature>
<feature type="compositionally biased region" description="Gly residues" evidence="6">
    <location>
        <begin position="208"/>
        <end position="221"/>
    </location>
</feature>
<evidence type="ECO:0000256" key="5">
    <source>
        <dbReference type="ARBA" id="ARBA00023203"/>
    </source>
</evidence>
<protein>
    <recommendedName>
        <fullName evidence="11">Unconventional myosin-XV</fullName>
    </recommendedName>
</protein>
<reference evidence="9" key="1">
    <citation type="submission" date="2025-08" db="UniProtKB">
        <authorList>
            <consortium name="Ensembl"/>
        </authorList>
    </citation>
    <scope>IDENTIFICATION</scope>
</reference>
<dbReference type="PANTHER" id="PTHR22692">
    <property type="entry name" value="MYOSIN VII, XV"/>
    <property type="match status" value="1"/>
</dbReference>
<dbReference type="SMART" id="SM00139">
    <property type="entry name" value="MyTH4"/>
    <property type="match status" value="1"/>
</dbReference>
<dbReference type="Proteomes" id="UP000675900">
    <property type="component" value="Unassembled WGS sequence"/>
</dbReference>
<evidence type="ECO:0000256" key="3">
    <source>
        <dbReference type="ARBA" id="ARBA00022490"/>
    </source>
</evidence>
<proteinExistence type="inferred from homology"/>
<evidence type="ECO:0000256" key="4">
    <source>
        <dbReference type="ARBA" id="ARBA00022737"/>
    </source>
</evidence>
<dbReference type="Pfam" id="PF00784">
    <property type="entry name" value="MyTH4"/>
    <property type="match status" value="1"/>
</dbReference>
<dbReference type="GO" id="GO:0003779">
    <property type="term" value="F:actin binding"/>
    <property type="evidence" value="ECO:0007669"/>
    <property type="project" value="UniProtKB-KW"/>
</dbReference>
<dbReference type="AlphaFoldDB" id="A0A8C9M860"/>
<evidence type="ECO:0000256" key="2">
    <source>
        <dbReference type="ARBA" id="ARBA00008314"/>
    </source>
</evidence>
<evidence type="ECO:0000256" key="6">
    <source>
        <dbReference type="SAM" id="MobiDB-lite"/>
    </source>
</evidence>
<dbReference type="InterPro" id="IPR000299">
    <property type="entry name" value="FERM_domain"/>
</dbReference>
<sequence>MKALFAQNQLDTQRPLATESVKRAVVSTARDSWEVYFSRLFPATGSVGTGVQILAVSHTGIKLLRMVKGSREAGGKLQVLRTYSFADILFVTIPSQNMLEFNLASEKVILFSARAHQVKTLVDDFILELKKDSDYVVAVRNFLPEDPALLAFHKGDIIHLQPLEPPRMGYSAGCVVRKKVVYLEELRRRGPDFGWGFGTIHGRGGRRWVGGGQPDCGGGQEQGRPGRDRANLVGLARSLALPQGPPVRAGSPDRAEDGLTLPPYTMLEFAQKYFRDPQRRPQGDPALCDPAHPTSLALRVFPSPQLRPGDPLREEESPSLGQVFPTAVMRFMGDAPLKGQSELDVLYTLLKLCGDHEVMRDECYCQVVKQITDNTSTKQDSCQRGWRLLYIVAAYHSCSEVLQPHLVRFLQDVSRTPGLPFQGIAKACEQNVQKTLRFGGRVELPLSSPPFSLSQAGRSSKRQLFLLPGGLERHLKIKTCTVALDVVEEICAEMALTRPEAFSEYVIFVVTNRGQHVCPLSRCAYILDVASEMEQVDGGYMLWFRRVLWDQPLKFENELYVTMHYNQVLPDYLKGLFSSVPASRPSDQQSQQVSKLALLQHRAKDHSYLPSVREVQDYIPAQLYRTMAGSAWLNLVGQHRQQTQALSPHQARAQFLGLLSALPMFGSSFFFVQSCSNVAVPAPCILAVNQNGLNFLSTETHELMVKLPLKEIQSTRTQRPTASSSYPYVEIALGDVTAQRTMQLQLEQVTEAGEVLKVLKWPGAVSSGGCARGEPAQCP</sequence>
<evidence type="ECO:0000259" key="7">
    <source>
        <dbReference type="PROSITE" id="PS50057"/>
    </source>
</evidence>
<dbReference type="InterPro" id="IPR035963">
    <property type="entry name" value="FERM_2"/>
</dbReference>
<evidence type="ECO:0000313" key="9">
    <source>
        <dbReference type="Ensembl" id="ENSPTIP00000013186.1"/>
    </source>
</evidence>
<feature type="domain" description="MyTH4" evidence="8">
    <location>
        <begin position="300"/>
        <end position="454"/>
    </location>
</feature>
<keyword evidence="3" id="KW-0963">Cytoplasm</keyword>
<dbReference type="Gene3D" id="1.25.40.530">
    <property type="entry name" value="MyTH4 domain"/>
    <property type="match status" value="1"/>
</dbReference>
<dbReference type="GO" id="GO:0005856">
    <property type="term" value="C:cytoskeleton"/>
    <property type="evidence" value="ECO:0007669"/>
    <property type="project" value="InterPro"/>
</dbReference>
<comment type="subcellular location">
    <subcellularLocation>
        <location evidence="1">Cytoplasm</location>
    </subcellularLocation>
</comment>
<dbReference type="InterPro" id="IPR038185">
    <property type="entry name" value="MyTH4_dom_sf"/>
</dbReference>
<dbReference type="CDD" id="cd14473">
    <property type="entry name" value="FERM_B-lobe"/>
    <property type="match status" value="1"/>
</dbReference>
<evidence type="ECO:0000256" key="1">
    <source>
        <dbReference type="ARBA" id="ARBA00004496"/>
    </source>
</evidence>
<keyword evidence="5" id="KW-0009">Actin-binding</keyword>
<dbReference type="PROSITE" id="PS50057">
    <property type="entry name" value="FERM_3"/>
    <property type="match status" value="1"/>
</dbReference>
<dbReference type="GO" id="GO:0005737">
    <property type="term" value="C:cytoplasm"/>
    <property type="evidence" value="ECO:0007669"/>
    <property type="project" value="UniProtKB-SubCell"/>
</dbReference>
<feature type="region of interest" description="Disordered" evidence="6">
    <location>
        <begin position="208"/>
        <end position="228"/>
    </location>
</feature>
<dbReference type="InterPro" id="IPR011993">
    <property type="entry name" value="PH-like_dom_sf"/>
</dbReference>
<dbReference type="GeneTree" id="ENSGT00930000151032"/>
<name>A0A8C9M860_PANTA</name>
<reference evidence="9" key="2">
    <citation type="submission" date="2025-09" db="UniProtKB">
        <authorList>
            <consortium name="Ensembl"/>
        </authorList>
    </citation>
    <scope>IDENTIFICATION</scope>
</reference>
<dbReference type="SUPFAM" id="SSF47031">
    <property type="entry name" value="Second domain of FERM"/>
    <property type="match status" value="1"/>
</dbReference>
<dbReference type="InterPro" id="IPR019748">
    <property type="entry name" value="FERM_central"/>
</dbReference>
<dbReference type="Ensembl" id="ENSPTIT00000017235.1">
    <property type="protein sequence ID" value="ENSPTIP00000013186.1"/>
    <property type="gene ID" value="ENSPTIG00000012984.1"/>
</dbReference>
<dbReference type="Gene3D" id="2.30.30.40">
    <property type="entry name" value="SH3 Domains"/>
    <property type="match status" value="1"/>
</dbReference>
<dbReference type="InterPro" id="IPR000857">
    <property type="entry name" value="MyTH4_dom"/>
</dbReference>
<dbReference type="Gene3D" id="2.30.29.30">
    <property type="entry name" value="Pleckstrin-homology domain (PH domain)/Phosphotyrosine-binding domain (PTB)"/>
    <property type="match status" value="2"/>
</dbReference>
<evidence type="ECO:0000259" key="8">
    <source>
        <dbReference type="PROSITE" id="PS51016"/>
    </source>
</evidence>
<accession>A0A8C9M860</accession>